<dbReference type="OrthoDB" id="3941538at2759"/>
<dbReference type="CDD" id="cd08283">
    <property type="entry name" value="FDH_like_1"/>
    <property type="match status" value="1"/>
</dbReference>
<dbReference type="Pfam" id="PF00107">
    <property type="entry name" value="ADH_zinc_N"/>
    <property type="match status" value="1"/>
</dbReference>
<dbReference type="STRING" id="284592.Q6BSF3"/>
<dbReference type="GO" id="GO:0008270">
    <property type="term" value="F:zinc ion binding"/>
    <property type="evidence" value="ECO:0007669"/>
    <property type="project" value="InterPro"/>
</dbReference>
<evidence type="ECO:0000256" key="5">
    <source>
        <dbReference type="RuleBase" id="RU361277"/>
    </source>
</evidence>
<comment type="similarity">
    <text evidence="5">Belongs to the zinc-containing alcohol dehydrogenase family.</text>
</comment>
<dbReference type="VEuPathDB" id="FungiDB:DEHA2D09262g"/>
<evidence type="ECO:0000256" key="4">
    <source>
        <dbReference type="ARBA" id="ARBA00023002"/>
    </source>
</evidence>
<dbReference type="OMA" id="QNAMYGH"/>
<dbReference type="GO" id="GO:0016491">
    <property type="term" value="F:oxidoreductase activity"/>
    <property type="evidence" value="ECO:0007669"/>
    <property type="project" value="UniProtKB-KW"/>
</dbReference>
<dbReference type="SUPFAM" id="SSF50129">
    <property type="entry name" value="GroES-like"/>
    <property type="match status" value="1"/>
</dbReference>
<organism evidence="8 9">
    <name type="scientific">Debaryomyces hansenii (strain ATCC 36239 / CBS 767 / BCRC 21394 / JCM 1990 / NBRC 0083 / IGC 2968)</name>
    <name type="common">Yeast</name>
    <name type="synonym">Torulaspora hansenii</name>
    <dbReference type="NCBI Taxonomy" id="284592"/>
    <lineage>
        <taxon>Eukaryota</taxon>
        <taxon>Fungi</taxon>
        <taxon>Dikarya</taxon>
        <taxon>Ascomycota</taxon>
        <taxon>Saccharomycotina</taxon>
        <taxon>Pichiomycetes</taxon>
        <taxon>Debaryomycetaceae</taxon>
        <taxon>Debaryomyces</taxon>
    </lineage>
</organism>
<dbReference type="RefSeq" id="XP_458867.2">
    <property type="nucleotide sequence ID" value="XM_458867.2"/>
</dbReference>
<dbReference type="KEGG" id="dha:DEHA2D09262g"/>
<dbReference type="PANTHER" id="PTHR42813">
    <property type="entry name" value="ZINC-TYPE ALCOHOL DEHYDROGENASE-LIKE"/>
    <property type="match status" value="1"/>
</dbReference>
<evidence type="ECO:0000256" key="2">
    <source>
        <dbReference type="ARBA" id="ARBA00022723"/>
    </source>
</evidence>
<feature type="domain" description="Alcohol dehydrogenase-like C-terminal" evidence="6">
    <location>
        <begin position="221"/>
        <end position="286"/>
    </location>
</feature>
<keyword evidence="4" id="KW-0560">Oxidoreductase</keyword>
<keyword evidence="2 5" id="KW-0479">Metal-binding</keyword>
<evidence type="ECO:0000259" key="6">
    <source>
        <dbReference type="Pfam" id="PF00107"/>
    </source>
</evidence>
<dbReference type="SUPFAM" id="SSF51735">
    <property type="entry name" value="NAD(P)-binding Rossmann-fold domains"/>
    <property type="match status" value="1"/>
</dbReference>
<dbReference type="eggNOG" id="KOG0024">
    <property type="taxonomic scope" value="Eukaryota"/>
</dbReference>
<dbReference type="PANTHER" id="PTHR42813:SF1">
    <property type="entry name" value="DEHYDROGENASE, PUTATIVE (AFU_ORTHOLOGUE AFUA_5G03930)-RELATED"/>
    <property type="match status" value="1"/>
</dbReference>
<dbReference type="EMBL" id="CR382136">
    <property type="protein sequence ID" value="CAG87019.2"/>
    <property type="molecule type" value="Genomic_DNA"/>
</dbReference>
<gene>
    <name evidence="8" type="ordered locus">DEHA2D09262g</name>
</gene>
<dbReference type="GeneID" id="2901351"/>
<dbReference type="InterPro" id="IPR013149">
    <property type="entry name" value="ADH-like_C"/>
</dbReference>
<accession>Q6BSF3</accession>
<keyword evidence="3 5" id="KW-0862">Zinc</keyword>
<dbReference type="Proteomes" id="UP000000599">
    <property type="component" value="Chromosome D"/>
</dbReference>
<dbReference type="InterPro" id="IPR013154">
    <property type="entry name" value="ADH-like_N"/>
</dbReference>
<evidence type="ECO:0000256" key="1">
    <source>
        <dbReference type="ARBA" id="ARBA00001947"/>
    </source>
</evidence>
<sequence length="429" mass="46867">MSSTQNSENAPMRSVVDTDYKESGSEMMALQWFGKEDVAVGKVPIPAITNDTDVIAKVTGTTICGSDLHLYHGEIMELKKGDVLGHEWCGIIEDVGPSVQNFKKGDRVVSSFQIACGECFYCRDNLSSMCDKTSTSRVQESMYGTAVSGIYGYSHFTGGYAGGQAEYVRAPRADYNLLKIPDKVPDEKALYLSDIVPTSYHSVVCADVKKGDTVAIWGLGPIGLCALRWAQLRGAKRVVGIDNVESRLAKAQSMGCKVLNFKDIDVVKEILNIVPGGVDSSIDAAGFRYANKLTHNIQRTLGLETDTSEVINEAIKATRKFGTIALVADYAGFANQFLIGGLMEKGITLRGCGQAPVQKYWHELLEKVEAGLFDPTFILTHRFPIEEFKELYQAFDKKKGGIGKVFVQTRFSSPPSEGTPSLSHVNELL</sequence>
<dbReference type="InterPro" id="IPR002328">
    <property type="entry name" value="ADH_Zn_CS"/>
</dbReference>
<dbReference type="InParanoid" id="Q6BSF3"/>
<protein>
    <submittedName>
        <fullName evidence="8">DEHA2D09262p</fullName>
    </submittedName>
</protein>
<evidence type="ECO:0000313" key="9">
    <source>
        <dbReference type="Proteomes" id="UP000000599"/>
    </source>
</evidence>
<evidence type="ECO:0000256" key="3">
    <source>
        <dbReference type="ARBA" id="ARBA00022833"/>
    </source>
</evidence>
<reference evidence="8 9" key="1">
    <citation type="journal article" date="2004" name="Nature">
        <title>Genome evolution in yeasts.</title>
        <authorList>
            <consortium name="Genolevures"/>
            <person name="Dujon B."/>
            <person name="Sherman D."/>
            <person name="Fischer G."/>
            <person name="Durrens P."/>
            <person name="Casaregola S."/>
            <person name="Lafontaine I."/>
            <person name="de Montigny J."/>
            <person name="Marck C."/>
            <person name="Neuveglise C."/>
            <person name="Talla E."/>
            <person name="Goffard N."/>
            <person name="Frangeul L."/>
            <person name="Aigle M."/>
            <person name="Anthouard V."/>
            <person name="Babour A."/>
            <person name="Barbe V."/>
            <person name="Barnay S."/>
            <person name="Blanchin S."/>
            <person name="Beckerich J.M."/>
            <person name="Beyne E."/>
            <person name="Bleykasten C."/>
            <person name="Boisrame A."/>
            <person name="Boyer J."/>
            <person name="Cattolico L."/>
            <person name="Confanioleri F."/>
            <person name="de Daruvar A."/>
            <person name="Despons L."/>
            <person name="Fabre E."/>
            <person name="Fairhead C."/>
            <person name="Ferry-Dumazet H."/>
            <person name="Groppi A."/>
            <person name="Hantraye F."/>
            <person name="Hennequin C."/>
            <person name="Jauniaux N."/>
            <person name="Joyet P."/>
            <person name="Kachouri R."/>
            <person name="Kerrest A."/>
            <person name="Koszul R."/>
            <person name="Lemaire M."/>
            <person name="Lesur I."/>
            <person name="Ma L."/>
            <person name="Muller H."/>
            <person name="Nicaud J.M."/>
            <person name="Nikolski M."/>
            <person name="Oztas S."/>
            <person name="Ozier-Kalogeropoulos O."/>
            <person name="Pellenz S."/>
            <person name="Potier S."/>
            <person name="Richard G.F."/>
            <person name="Straub M.L."/>
            <person name="Suleau A."/>
            <person name="Swennene D."/>
            <person name="Tekaia F."/>
            <person name="Wesolowski-Louvel M."/>
            <person name="Westhof E."/>
            <person name="Wirth B."/>
            <person name="Zeniou-Meyer M."/>
            <person name="Zivanovic I."/>
            <person name="Bolotin-Fukuhara M."/>
            <person name="Thierry A."/>
            <person name="Bouchier C."/>
            <person name="Caudron B."/>
            <person name="Scarpelli C."/>
            <person name="Gaillardin C."/>
            <person name="Weissenbach J."/>
            <person name="Wincker P."/>
            <person name="Souciet J.L."/>
        </authorList>
    </citation>
    <scope>NUCLEOTIDE SEQUENCE [LARGE SCALE GENOMIC DNA]</scope>
    <source>
        <strain evidence="9">ATCC 36239 / CBS 767 / BCRC 21394 / JCM 1990 / NBRC 0083 / IGC 2968</strain>
    </source>
</reference>
<dbReference type="AlphaFoldDB" id="Q6BSF3"/>
<dbReference type="Gene3D" id="3.90.180.10">
    <property type="entry name" value="Medium-chain alcohol dehydrogenases, catalytic domain"/>
    <property type="match status" value="1"/>
</dbReference>
<evidence type="ECO:0000259" key="7">
    <source>
        <dbReference type="Pfam" id="PF08240"/>
    </source>
</evidence>
<name>Q6BSF3_DEBHA</name>
<dbReference type="Pfam" id="PF08240">
    <property type="entry name" value="ADH_N"/>
    <property type="match status" value="1"/>
</dbReference>
<dbReference type="InterPro" id="IPR011032">
    <property type="entry name" value="GroES-like_sf"/>
</dbReference>
<comment type="cofactor">
    <cofactor evidence="1 5">
        <name>Zn(2+)</name>
        <dbReference type="ChEBI" id="CHEBI:29105"/>
    </cofactor>
</comment>
<dbReference type="Gene3D" id="3.40.50.720">
    <property type="entry name" value="NAD(P)-binding Rossmann-like Domain"/>
    <property type="match status" value="1"/>
</dbReference>
<keyword evidence="9" id="KW-1185">Reference proteome</keyword>
<dbReference type="PROSITE" id="PS00059">
    <property type="entry name" value="ADH_ZINC"/>
    <property type="match status" value="1"/>
</dbReference>
<dbReference type="InterPro" id="IPR036291">
    <property type="entry name" value="NAD(P)-bd_dom_sf"/>
</dbReference>
<proteinExistence type="inferred from homology"/>
<dbReference type="HOGENOM" id="CLU_026673_11_3_1"/>
<feature type="domain" description="Alcohol dehydrogenase-like N-terminal" evidence="7">
    <location>
        <begin position="51"/>
        <end position="182"/>
    </location>
</feature>
<evidence type="ECO:0000313" key="8">
    <source>
        <dbReference type="EMBL" id="CAG87019.2"/>
    </source>
</evidence>